<reference evidence="4" key="1">
    <citation type="journal article" date="2023" name="Comput. Struct. Biotechnol. J.">
        <title>Discovery of a novel marine Bacteroidetes with a rich repertoire of carbohydrate-active enzymes.</title>
        <authorList>
            <person name="Chen B."/>
            <person name="Liu G."/>
            <person name="Chen Q."/>
            <person name="Wang H."/>
            <person name="Liu L."/>
            <person name="Tang K."/>
        </authorList>
    </citation>
    <scope>NUCLEOTIDE SEQUENCE</scope>
    <source>
        <strain evidence="4">TK19036</strain>
    </source>
</reference>
<keyword evidence="2" id="KW-0325">Glycoprotein</keyword>
<gene>
    <name evidence="4" type="ORF">K4G66_01165</name>
</gene>
<evidence type="ECO:0000313" key="4">
    <source>
        <dbReference type="EMBL" id="WKN37315.1"/>
    </source>
</evidence>
<dbReference type="GO" id="GO:0046872">
    <property type="term" value="F:metal ion binding"/>
    <property type="evidence" value="ECO:0007669"/>
    <property type="project" value="UniProtKB-KW"/>
</dbReference>
<keyword evidence="4" id="KW-0456">Lyase</keyword>
<feature type="transmembrane region" description="Helical" evidence="3">
    <location>
        <begin position="6"/>
        <end position="25"/>
    </location>
</feature>
<dbReference type="SUPFAM" id="SSF51126">
    <property type="entry name" value="Pectin lyase-like"/>
    <property type="match status" value="1"/>
</dbReference>
<organism evidence="4">
    <name type="scientific">Roseihalotalea indica</name>
    <dbReference type="NCBI Taxonomy" id="2867963"/>
    <lineage>
        <taxon>Bacteria</taxon>
        <taxon>Pseudomonadati</taxon>
        <taxon>Bacteroidota</taxon>
        <taxon>Cytophagia</taxon>
        <taxon>Cytophagales</taxon>
        <taxon>Catalimonadaceae</taxon>
        <taxon>Roseihalotalea</taxon>
    </lineage>
</organism>
<keyword evidence="3" id="KW-0472">Membrane</keyword>
<proteinExistence type="predicted"/>
<keyword evidence="3" id="KW-0812">Transmembrane</keyword>
<dbReference type="PANTHER" id="PTHR42970:SF1">
    <property type="entry name" value="PECTATE LYASE C-RELATED"/>
    <property type="match status" value="1"/>
</dbReference>
<reference evidence="4" key="2">
    <citation type="journal article" date="2024" name="Antonie Van Leeuwenhoek">
        <title>Roseihalotalea indica gen. nov., sp. nov., a halophilic Bacteroidetes from mesopelagic Southwest Indian Ocean with higher carbohydrate metabolic potential.</title>
        <authorList>
            <person name="Chen B."/>
            <person name="Zhang M."/>
            <person name="Lin D."/>
            <person name="Ye J."/>
            <person name="Tang K."/>
        </authorList>
    </citation>
    <scope>NUCLEOTIDE SEQUENCE</scope>
    <source>
        <strain evidence="4">TK19036</strain>
    </source>
</reference>
<evidence type="ECO:0000256" key="3">
    <source>
        <dbReference type="SAM" id="Phobius"/>
    </source>
</evidence>
<protein>
    <submittedName>
        <fullName evidence="4">Pectate lyase</fullName>
    </submittedName>
</protein>
<evidence type="ECO:0000256" key="2">
    <source>
        <dbReference type="ARBA" id="ARBA00023180"/>
    </source>
</evidence>
<dbReference type="InterPro" id="IPR052063">
    <property type="entry name" value="Polysaccharide_Lyase_1"/>
</dbReference>
<keyword evidence="3" id="KW-1133">Transmembrane helix</keyword>
<sequence length="449" mass="49474">MEQRKVSLLIKTVLVYGLIIVNFSLQAQPGKKIKAFPSAEGAGMYTTGGRGGKVVAVTNLNDAGPGSLREAIEQEGARTVIFQVSGTIRLQSPLEIKSGDLTIAGQTAPGDGICLRDYPLEVQANNVIIRYLRVRLGDEAGLANDAVSVKNQKDIIIDHCSFSWSVDECASFYDNENFTLQWCIISESLNNSVHPKGEHGYGGIWGGINASFHHNLLAHHKSRLPRFQGSRYHHQPKREKAEFSNNVIYNWWINSSYGGEEGSYNVVANYYKPGPATSSGKESILVDPYTPYGKFYLRDNINASRIAVTENNWQGVTIPSADQAQVKLETAIRVQPCVQAEAADKAYERVLAKAGTSLARDTVDQRIVAEVRNGSYHFGNKGIINSPQQVGGWPKLQALPAPQDSDQDGMPDIWEANHQLDPHDADDRNKMTIDSPYTNLEVYLEGLVE</sequence>
<dbReference type="EMBL" id="CP120682">
    <property type="protein sequence ID" value="WKN37315.1"/>
    <property type="molecule type" value="Genomic_DNA"/>
</dbReference>
<accession>A0AA49JGY4</accession>
<dbReference type="AlphaFoldDB" id="A0AA49JGY4"/>
<dbReference type="GO" id="GO:0016829">
    <property type="term" value="F:lyase activity"/>
    <property type="evidence" value="ECO:0007669"/>
    <property type="project" value="UniProtKB-KW"/>
</dbReference>
<evidence type="ECO:0000256" key="1">
    <source>
        <dbReference type="ARBA" id="ARBA00022723"/>
    </source>
</evidence>
<keyword evidence="1" id="KW-0479">Metal-binding</keyword>
<name>A0AA49JGY4_9BACT</name>
<dbReference type="InterPro" id="IPR012334">
    <property type="entry name" value="Pectin_lyas_fold"/>
</dbReference>
<dbReference type="Gene3D" id="2.160.20.10">
    <property type="entry name" value="Single-stranded right-handed beta-helix, Pectin lyase-like"/>
    <property type="match status" value="1"/>
</dbReference>
<dbReference type="PANTHER" id="PTHR42970">
    <property type="entry name" value="PECTATE LYASE C-RELATED"/>
    <property type="match status" value="1"/>
</dbReference>
<dbReference type="InterPro" id="IPR011050">
    <property type="entry name" value="Pectin_lyase_fold/virulence"/>
</dbReference>